<protein>
    <submittedName>
        <fullName evidence="5">Oxidoreductase FAD/NAD(P)-binding domain-containing protein</fullName>
    </submittedName>
</protein>
<dbReference type="PANTHER" id="PTHR43513">
    <property type="entry name" value="DIHYDROOROTATE DEHYDROGENASE B (NAD(+)), ELECTRON TRANSFER SUBUNIT"/>
    <property type="match status" value="1"/>
</dbReference>
<keyword evidence="2" id="KW-0411">Iron-sulfur</keyword>
<feature type="domain" description="Oxidoreductase FAD/NAD(P)-binding" evidence="3">
    <location>
        <begin position="107"/>
        <end position="197"/>
    </location>
</feature>
<feature type="domain" description="Dihydroorotate dehydrogenase electron transfer subunit iron-sulphur cluster binding" evidence="4">
    <location>
        <begin position="214"/>
        <end position="249"/>
    </location>
</feature>
<evidence type="ECO:0000313" key="6">
    <source>
        <dbReference type="Proteomes" id="UP000033428"/>
    </source>
</evidence>
<accession>A0A0F0CJ56</accession>
<keyword evidence="6" id="KW-1185">Reference proteome</keyword>
<sequence>MRIIDKKILAIDNETRVSLIEVEVPLIAEKAKAGEFAVIMATEKGERIPLTIVDTDIKKGAVVFIFQEIGFSTKLLGSMNKGDELYSVLGPLGHPTCVKKYGRVITIAGGVGIAEIFPVARDMKQDNHVTAILGARTKSLVILKDEIEKIADEFFIATDDGSLGIKGFNTVILDKLLKENKYDLVYAVGPIPMMKQVFLITKKYNVDTIVSLNALMVDATGMCGSCRVTVGGKIKFSCVDGPEFDARLVDWENLEKRNKIYEEKEKHICRLLSKENNRDSA</sequence>
<dbReference type="InterPro" id="IPR017938">
    <property type="entry name" value="Riboflavin_synthase-like_b-brl"/>
</dbReference>
<dbReference type="InterPro" id="IPR039261">
    <property type="entry name" value="FNR_nucleotide-bd"/>
</dbReference>
<feature type="binding site" evidence="2">
    <location>
        <position position="238"/>
    </location>
    <ligand>
        <name>[2Fe-2S] cluster</name>
        <dbReference type="ChEBI" id="CHEBI:190135"/>
    </ligand>
</feature>
<dbReference type="Proteomes" id="UP000033428">
    <property type="component" value="Unassembled WGS sequence"/>
</dbReference>
<evidence type="ECO:0000256" key="1">
    <source>
        <dbReference type="PIRSR" id="PIRSR006816-1"/>
    </source>
</evidence>
<dbReference type="Gene3D" id="3.40.50.80">
    <property type="entry name" value="Nucleotide-binding domain of ferredoxin-NADP reductase (FNR) module"/>
    <property type="match status" value="1"/>
</dbReference>
<dbReference type="AlphaFoldDB" id="A0A0F0CJ56"/>
<comment type="caution">
    <text evidence="5">The sequence shown here is derived from an EMBL/GenBank/DDBJ whole genome shotgun (WGS) entry which is preliminary data.</text>
</comment>
<dbReference type="NCBIfam" id="NF004862">
    <property type="entry name" value="PRK06222.1"/>
    <property type="match status" value="1"/>
</dbReference>
<dbReference type="EMBL" id="JYNY01000634">
    <property type="protein sequence ID" value="KJJ83237.1"/>
    <property type="molecule type" value="Genomic_DNA"/>
</dbReference>
<dbReference type="GO" id="GO:0050660">
    <property type="term" value="F:flavin adenine dinucleotide binding"/>
    <property type="evidence" value="ECO:0007669"/>
    <property type="project" value="InterPro"/>
</dbReference>
<feature type="binding site" evidence="2">
    <location>
        <position position="226"/>
    </location>
    <ligand>
        <name>[2Fe-2S] cluster</name>
        <dbReference type="ChEBI" id="CHEBI:190135"/>
    </ligand>
</feature>
<dbReference type="Pfam" id="PF10418">
    <property type="entry name" value="DHODB_Fe-S_bind"/>
    <property type="match status" value="1"/>
</dbReference>
<keyword evidence="2" id="KW-0479">Metal-binding</keyword>
<comment type="cofactor">
    <cofactor evidence="2">
        <name>[2Fe-2S] cluster</name>
        <dbReference type="ChEBI" id="CHEBI:190135"/>
    </cofactor>
    <text evidence="2">Binds 1 [2Fe-2S] cluster per subunit.</text>
</comment>
<dbReference type="InterPro" id="IPR001433">
    <property type="entry name" value="OxRdtase_FAD/NAD-bd"/>
</dbReference>
<dbReference type="GO" id="GO:0006221">
    <property type="term" value="P:pyrimidine nucleotide biosynthetic process"/>
    <property type="evidence" value="ECO:0007669"/>
    <property type="project" value="InterPro"/>
</dbReference>
<dbReference type="InterPro" id="IPR050353">
    <property type="entry name" value="PyrK_electron_transfer"/>
</dbReference>
<evidence type="ECO:0000259" key="4">
    <source>
        <dbReference type="Pfam" id="PF10418"/>
    </source>
</evidence>
<dbReference type="GO" id="GO:0051537">
    <property type="term" value="F:2 iron, 2 sulfur cluster binding"/>
    <property type="evidence" value="ECO:0007669"/>
    <property type="project" value="UniProtKB-KW"/>
</dbReference>
<keyword evidence="2" id="KW-0001">2Fe-2S</keyword>
<gene>
    <name evidence="5" type="ORF">OMAG_002911</name>
</gene>
<dbReference type="GO" id="GO:0046872">
    <property type="term" value="F:metal ion binding"/>
    <property type="evidence" value="ECO:0007669"/>
    <property type="project" value="UniProtKB-KW"/>
</dbReference>
<name>A0A0F0CJ56_9BACT</name>
<keyword evidence="1" id="KW-0274">FAD</keyword>
<reference evidence="5 6" key="1">
    <citation type="submission" date="2015-02" db="EMBL/GenBank/DDBJ databases">
        <title>Single-cell genomics of uncultivated deep-branching MTB reveals a conserved set of magnetosome genes.</title>
        <authorList>
            <person name="Kolinko S."/>
            <person name="Richter M."/>
            <person name="Glockner F.O."/>
            <person name="Brachmann A."/>
            <person name="Schuler D."/>
        </authorList>
    </citation>
    <scope>NUCLEOTIDE SEQUENCE [LARGE SCALE GENOMIC DNA]</scope>
    <source>
        <strain evidence="5">SKK-01</strain>
    </source>
</reference>
<dbReference type="InterPro" id="IPR012165">
    <property type="entry name" value="Cyt_c3_hydrogenase_gsu"/>
</dbReference>
<dbReference type="GO" id="GO:0016491">
    <property type="term" value="F:oxidoreductase activity"/>
    <property type="evidence" value="ECO:0007669"/>
    <property type="project" value="InterPro"/>
</dbReference>
<evidence type="ECO:0000259" key="3">
    <source>
        <dbReference type="Pfam" id="PF00175"/>
    </source>
</evidence>
<dbReference type="Pfam" id="PF00175">
    <property type="entry name" value="NAD_binding_1"/>
    <property type="match status" value="1"/>
</dbReference>
<keyword evidence="2" id="KW-0408">Iron</keyword>
<keyword evidence="1" id="KW-0285">Flavoprotein</keyword>
<feature type="binding site" evidence="1">
    <location>
        <begin position="65"/>
        <end position="67"/>
    </location>
    <ligand>
        <name>FAD</name>
        <dbReference type="ChEBI" id="CHEBI:57692"/>
    </ligand>
</feature>
<organism evidence="5 6">
    <name type="scientific">Candidatus Omnitrophus magneticus</name>
    <dbReference type="NCBI Taxonomy" id="1609969"/>
    <lineage>
        <taxon>Bacteria</taxon>
        <taxon>Pseudomonadati</taxon>
        <taxon>Candidatus Omnitrophota</taxon>
        <taxon>Candidatus Omnitrophus</taxon>
    </lineage>
</organism>
<dbReference type="InterPro" id="IPR019480">
    <property type="entry name" value="Dihydroorotate_DH_Fe-S-bd"/>
</dbReference>
<feature type="binding site" evidence="2">
    <location>
        <position position="223"/>
    </location>
    <ligand>
        <name>[2Fe-2S] cluster</name>
        <dbReference type="ChEBI" id="CHEBI:190135"/>
    </ligand>
</feature>
<evidence type="ECO:0000313" key="5">
    <source>
        <dbReference type="EMBL" id="KJJ83237.1"/>
    </source>
</evidence>
<dbReference type="CDD" id="cd06219">
    <property type="entry name" value="DHOD_e_trans_like1"/>
    <property type="match status" value="1"/>
</dbReference>
<proteinExistence type="predicted"/>
<comment type="cofactor">
    <cofactor evidence="1">
        <name>FAD</name>
        <dbReference type="ChEBI" id="CHEBI:57692"/>
    </cofactor>
    <text evidence="1">Binds 1 FAD per subunit.</text>
</comment>
<dbReference type="Gene3D" id="2.40.30.10">
    <property type="entry name" value="Translation factors"/>
    <property type="match status" value="1"/>
</dbReference>
<dbReference type="PIRSF" id="PIRSF006816">
    <property type="entry name" value="Cyc3_hyd_g"/>
    <property type="match status" value="1"/>
</dbReference>
<evidence type="ECO:0000256" key="2">
    <source>
        <dbReference type="PIRSR" id="PIRSR006816-2"/>
    </source>
</evidence>
<dbReference type="PANTHER" id="PTHR43513:SF3">
    <property type="entry name" value="DIHYDROOROTATE DEHYDROGENASE B (NAD(+)), ELECTRON TRANSFER SUBUNIT-RELATED"/>
    <property type="match status" value="1"/>
</dbReference>
<dbReference type="SUPFAM" id="SSF63380">
    <property type="entry name" value="Riboflavin synthase domain-like"/>
    <property type="match status" value="1"/>
</dbReference>
<dbReference type="SUPFAM" id="SSF52343">
    <property type="entry name" value="Ferredoxin reductase-like, C-terminal NADP-linked domain"/>
    <property type="match status" value="1"/>
</dbReference>